<dbReference type="InterPro" id="IPR036871">
    <property type="entry name" value="PX_dom_sf"/>
</dbReference>
<dbReference type="Pfam" id="PF25625">
    <property type="entry name" value="PH_NISCH_C"/>
    <property type="match status" value="1"/>
</dbReference>
<dbReference type="PROSITE" id="PS51450">
    <property type="entry name" value="LRR"/>
    <property type="match status" value="4"/>
</dbReference>
<dbReference type="PANTHER" id="PTHR15454">
    <property type="entry name" value="NISCHARIN RELATED"/>
    <property type="match status" value="1"/>
</dbReference>
<evidence type="ECO:0000256" key="5">
    <source>
        <dbReference type="SAM" id="MobiDB-lite"/>
    </source>
</evidence>
<dbReference type="FunFam" id="3.80.10.10:FF:001273">
    <property type="entry name" value="Nischarin"/>
    <property type="match status" value="1"/>
</dbReference>
<dbReference type="Pfam" id="PF00787">
    <property type="entry name" value="PX"/>
    <property type="match status" value="1"/>
</dbReference>
<evidence type="ECO:0000259" key="7">
    <source>
        <dbReference type="Pfam" id="PF23142"/>
    </source>
</evidence>
<dbReference type="Pfam" id="PF23142">
    <property type="entry name" value="PH_PLEKHM2"/>
    <property type="match status" value="1"/>
</dbReference>
<proteinExistence type="predicted"/>
<dbReference type="Ensembl" id="ENSCCRT00015021921.1">
    <property type="protein sequence ID" value="ENSCCRP00015021148.1"/>
    <property type="gene ID" value="ENSCCRG00015008641.1"/>
</dbReference>
<feature type="region of interest" description="Disordered" evidence="5">
    <location>
        <begin position="494"/>
        <end position="516"/>
    </location>
</feature>
<evidence type="ECO:0000313" key="9">
    <source>
        <dbReference type="Ensembl" id="ENSCCRP00015021148.1"/>
    </source>
</evidence>
<reference evidence="9" key="1">
    <citation type="submission" date="2025-08" db="UniProtKB">
        <authorList>
            <consortium name="Ensembl"/>
        </authorList>
    </citation>
    <scope>IDENTIFICATION</scope>
</reference>
<evidence type="ECO:0000259" key="6">
    <source>
        <dbReference type="Pfam" id="PF00787"/>
    </source>
</evidence>
<dbReference type="InterPro" id="IPR001611">
    <property type="entry name" value="Leu-rich_rpt"/>
</dbReference>
<dbReference type="SMART" id="SM00365">
    <property type="entry name" value="LRR_SD22"/>
    <property type="match status" value="4"/>
</dbReference>
<keyword evidence="2" id="KW-0963">Cytoplasm</keyword>
<dbReference type="PANTHER" id="PTHR15454:SF35">
    <property type="entry name" value="NISCHARIN"/>
    <property type="match status" value="1"/>
</dbReference>
<dbReference type="FunFam" id="3.80.10.10:FF:000502">
    <property type="entry name" value="Predicted protein"/>
    <property type="match status" value="1"/>
</dbReference>
<dbReference type="Gene3D" id="3.30.1520.10">
    <property type="entry name" value="Phox-like domain"/>
    <property type="match status" value="1"/>
</dbReference>
<comment type="subcellular location">
    <subcellularLocation>
        <location evidence="1">Cytoplasm</location>
    </subcellularLocation>
</comment>
<sequence length="1288" mass="145260">CVDVKMDAPHLPEQSAEKRVRIIGSELVENYTVSLMWFLTVEKKIDKHLLPPKKIIGKNSKSLVEKRQKELEVYLQTLLSRFPSSTPRVLSNFLLFHFYEINGIAAALAEELFNKGEQWLAAGEVFLLRPLQLYAVTQQLKLAKPTCANGDATADLGHILDFTCRLKYLKIPGMKAAVGTSNIEEQSLPFDLSIFKSLLQIEISDCDAGQIKGLPSLKPTLATLSIHLSASSMKEILVPEASEFAQWEPEGVDTDCPVTAIIPRWKMLTTLDMSRNFICCIDDSVKLIPEVEFLDLSYNELSLVENLQHLYNLVHLDLSFNKLTVLEGVHTKLGNIKTLNLSGNQLETLSGLCKLYSLVNLDLSSNRLAQLDEIKNIGTLPCLEKLSLADNPMCIIPDYRTKVLAQFCDRASEVCLNGTTTTEKELDTVEVLKAIQKAKEAKDRMANHEKKWKPWTASLSNLFLPPFLLSYTTTNQEFTNQLSVQISLSNKKESTPKLCKTPSLEETDQASPQSRDGYFEMTLDDTNEIMGCSSSSTIKEKITDDVKKESEIGNVKLVVWSLCISVGEGFSQRPSCLVATDCSLVVFHTRSEEPVSNLEELTEALEIELVVPYTNVETFQFDIPEVCVSLKVKSNNTRWFFFSDAQSLKEMHSCIVPHVNQTNEQVLNSPNTQLFIQQFLNSWDSEESEGSVKSGHLIHFLNLDSSTSDTNIADSPQFPKNSLPSDVLSQISLFESDQDQTSNPMILFLTSRHLCILKVDFVALASRDPSEASMMRSCSKVTRIPLSFTLLDPKQGCSCRAVSNSRLFYNEHVIELMVGHECLTVVFALSQDKFMFLREFTQLRSNLREIKTIALQPYFQALRNITAPAAPMVRSKPYRPRKSVPQEVPRPHLTLSLLYPAKSLIQQLMEDNQCPSHLSLSSSLLLISSLKGDQLIHFFHNNIAEMENEELKHILWTSVLFYRSPDVEMTACVLLSTKAIYFILDDKASSLTNQSNFLISFCFTFKLKDLQSVNVGLFDQFFRVMGPSADHIISCLTRDSYGTHRFLQQLMMVLSLLEKVPSPEPSELDFYSQFGKKSTGKMVNYELVHSSKVKFIYPSEEEIGDLTFIVAERKTPQVPSHSFNILLYVLVFQVHIVPGQTTQNQTVLQPKTLILTSTGVFLLDEDHISYPLPEFAKEPPQRDKYRLTDARRIRDLDRVLMGYQTYPQALTLVFDDVPGPDLLCHLTMDHFADGDGKGDRTQMFGGAEGEVQWCIFVPGADSRERLISLLARQWETLCSRELPVELTG</sequence>
<feature type="domain" description="Nischarin C-terminal PH" evidence="8">
    <location>
        <begin position="1125"/>
        <end position="1284"/>
    </location>
</feature>
<keyword evidence="3" id="KW-0433">Leucine-rich repeat</keyword>
<protein>
    <submittedName>
        <fullName evidence="9">Nischarin</fullName>
    </submittedName>
</protein>
<dbReference type="Proteomes" id="UP000694700">
    <property type="component" value="Unplaced"/>
</dbReference>
<organism evidence="9 10">
    <name type="scientific">Cyprinus carpio</name>
    <name type="common">Common carp</name>
    <dbReference type="NCBI Taxonomy" id="7962"/>
    <lineage>
        <taxon>Eukaryota</taxon>
        <taxon>Metazoa</taxon>
        <taxon>Chordata</taxon>
        <taxon>Craniata</taxon>
        <taxon>Vertebrata</taxon>
        <taxon>Euteleostomi</taxon>
        <taxon>Actinopterygii</taxon>
        <taxon>Neopterygii</taxon>
        <taxon>Teleostei</taxon>
        <taxon>Ostariophysi</taxon>
        <taxon>Cypriniformes</taxon>
        <taxon>Cyprinidae</taxon>
        <taxon>Cyprininae</taxon>
        <taxon>Cyprinus</taxon>
    </lineage>
</organism>
<dbReference type="InterPro" id="IPR001683">
    <property type="entry name" value="PX_dom"/>
</dbReference>
<dbReference type="SUPFAM" id="SSF64268">
    <property type="entry name" value="PX domain"/>
    <property type="match status" value="1"/>
</dbReference>
<dbReference type="InterPro" id="IPR032675">
    <property type="entry name" value="LRR_dom_sf"/>
</dbReference>
<dbReference type="InterPro" id="IPR057288">
    <property type="entry name" value="PH_PLEKHM2"/>
</dbReference>
<dbReference type="GO" id="GO:0035091">
    <property type="term" value="F:phosphatidylinositol binding"/>
    <property type="evidence" value="ECO:0007669"/>
    <property type="project" value="InterPro"/>
</dbReference>
<dbReference type="InterPro" id="IPR057714">
    <property type="entry name" value="PH_NISCH_C"/>
</dbReference>
<evidence type="ECO:0000256" key="2">
    <source>
        <dbReference type="ARBA" id="ARBA00022490"/>
    </source>
</evidence>
<name>A0A8C1TFP2_CYPCA</name>
<dbReference type="Gene3D" id="3.80.10.10">
    <property type="entry name" value="Ribonuclease Inhibitor"/>
    <property type="match status" value="2"/>
</dbReference>
<evidence type="ECO:0000256" key="1">
    <source>
        <dbReference type="ARBA" id="ARBA00004496"/>
    </source>
</evidence>
<dbReference type="Pfam" id="PF13855">
    <property type="entry name" value="LRR_8"/>
    <property type="match status" value="1"/>
</dbReference>
<evidence type="ECO:0000256" key="3">
    <source>
        <dbReference type="ARBA" id="ARBA00022614"/>
    </source>
</evidence>
<dbReference type="SUPFAM" id="SSF52075">
    <property type="entry name" value="Outer arm dynein light chain 1"/>
    <property type="match status" value="1"/>
</dbReference>
<dbReference type="InterPro" id="IPR003591">
    <property type="entry name" value="Leu-rich_rpt_typical-subtyp"/>
</dbReference>
<evidence type="ECO:0000256" key="4">
    <source>
        <dbReference type="ARBA" id="ARBA00022737"/>
    </source>
</evidence>
<evidence type="ECO:0000313" key="10">
    <source>
        <dbReference type="Proteomes" id="UP000694700"/>
    </source>
</evidence>
<accession>A0A8C1TFP2</accession>
<keyword evidence="4" id="KW-0677">Repeat</keyword>
<feature type="domain" description="PLEKHM2 PH" evidence="7">
    <location>
        <begin position="947"/>
        <end position="1057"/>
    </location>
</feature>
<feature type="domain" description="PX" evidence="6">
    <location>
        <begin position="49"/>
        <end position="95"/>
    </location>
</feature>
<evidence type="ECO:0000259" key="8">
    <source>
        <dbReference type="Pfam" id="PF25625"/>
    </source>
</evidence>
<dbReference type="GO" id="GO:0005737">
    <property type="term" value="C:cytoplasm"/>
    <property type="evidence" value="ECO:0007669"/>
    <property type="project" value="UniProtKB-SubCell"/>
</dbReference>
<dbReference type="SMART" id="SM00369">
    <property type="entry name" value="LRR_TYP"/>
    <property type="match status" value="3"/>
</dbReference>